<dbReference type="Pfam" id="PF06916">
    <property type="entry name" value="FAM210A-B_dom"/>
    <property type="match status" value="1"/>
</dbReference>
<feature type="compositionally biased region" description="Low complexity" evidence="1">
    <location>
        <begin position="267"/>
        <end position="297"/>
    </location>
</feature>
<feature type="region of interest" description="Disordered" evidence="1">
    <location>
        <begin position="643"/>
        <end position="697"/>
    </location>
</feature>
<dbReference type="Proteomes" id="UP001527925">
    <property type="component" value="Unassembled WGS sequence"/>
</dbReference>
<feature type="compositionally biased region" description="Low complexity" evidence="1">
    <location>
        <begin position="1141"/>
        <end position="1152"/>
    </location>
</feature>
<dbReference type="InterPro" id="IPR001849">
    <property type="entry name" value="PH_domain"/>
</dbReference>
<name>A0ABR4N1A3_9FUNG</name>
<dbReference type="InterPro" id="IPR011993">
    <property type="entry name" value="PH-like_dom_sf"/>
</dbReference>
<feature type="region of interest" description="Disordered" evidence="1">
    <location>
        <begin position="243"/>
        <end position="324"/>
    </location>
</feature>
<dbReference type="SMART" id="SM00233">
    <property type="entry name" value="PH"/>
    <property type="match status" value="1"/>
</dbReference>
<dbReference type="PANTHER" id="PTHR21377:SF0">
    <property type="entry name" value="PROTEIN FAM210B, MITOCHONDRIAL"/>
    <property type="match status" value="1"/>
</dbReference>
<reference evidence="4 5" key="1">
    <citation type="submission" date="2023-09" db="EMBL/GenBank/DDBJ databases">
        <title>Pangenome analysis of Batrachochytrium dendrobatidis and related Chytrids.</title>
        <authorList>
            <person name="Yacoub M.N."/>
            <person name="Stajich J.E."/>
            <person name="James T.Y."/>
        </authorList>
    </citation>
    <scope>NUCLEOTIDE SEQUENCE [LARGE SCALE GENOMIC DNA]</scope>
    <source>
        <strain evidence="4 5">JEL0888</strain>
    </source>
</reference>
<accession>A0ABR4N1A3</accession>
<dbReference type="InterPro" id="IPR009688">
    <property type="entry name" value="FAM210A/B-like_dom"/>
</dbReference>
<dbReference type="EMBL" id="JADGIZ020000049">
    <property type="protein sequence ID" value="KAL2913231.1"/>
    <property type="molecule type" value="Genomic_DNA"/>
</dbReference>
<organism evidence="4 5">
    <name type="scientific">Polyrhizophydium stewartii</name>
    <dbReference type="NCBI Taxonomy" id="2732419"/>
    <lineage>
        <taxon>Eukaryota</taxon>
        <taxon>Fungi</taxon>
        <taxon>Fungi incertae sedis</taxon>
        <taxon>Chytridiomycota</taxon>
        <taxon>Chytridiomycota incertae sedis</taxon>
        <taxon>Chytridiomycetes</taxon>
        <taxon>Rhizophydiales</taxon>
        <taxon>Rhizophydiales incertae sedis</taxon>
        <taxon>Polyrhizophydium</taxon>
    </lineage>
</organism>
<evidence type="ECO:0000259" key="3">
    <source>
        <dbReference type="PROSITE" id="PS50003"/>
    </source>
</evidence>
<evidence type="ECO:0000256" key="2">
    <source>
        <dbReference type="SAM" id="Phobius"/>
    </source>
</evidence>
<dbReference type="Gene3D" id="2.30.29.30">
    <property type="entry name" value="Pleckstrin-homology domain (PH domain)/Phosphotyrosine-binding domain (PTB)"/>
    <property type="match status" value="1"/>
</dbReference>
<keyword evidence="2" id="KW-0812">Transmembrane</keyword>
<keyword evidence="5" id="KW-1185">Reference proteome</keyword>
<sequence>MKAHLGHNADLLFGPPKDLAFGSATTDYGGKTSSGTIATWPHAYEPSANETAVFAAASRMQRQHHSMAEQPPHGAASETPSVASLLKRFRPGHPQAVLREPHAAPGAAVAGTPMRDGFKDQVQHSGPLWVRDAASATAPWRCVFGVLVMDRMHSRGRLELFRDEQESALVRAVNLAGIAVRAREPCSTGSGQPLCPFELVYSPGFETSSTNNAWVSLLAQESVQLRNRWIAAIQNVLEAQEAAKPRVAGPTLTQEAGSAPQMRLCKSPAASPSISRSSTLAPSSAAVAPAAEDISSASHSQVSMHDEHHMESSDTVAGPRAAASTFEPAGSDLALRLDTLAATTAGIEAATVALVARVDEAMRSADGSTALKGAISHALDKHAEQVAAATNELGAVLADRLTKLDACLAQISDEVGAAVKTIAAQASQAAHTPVRADPEFTRLSTEIAAMRTLLQEHAARNAASASDPLVRSVHENHAAVSTALAQIGSQVGTLVAQLRPQTPTASITSPLRGGSGNAPGTPGSGGDTLLDRPTKSLMVSMNEKLIQLCKLYEHAQHSAASRFSSLEERLARSQAAVQADQISAQSSAQRIEKAVQDVRGHLSDTAERIAKLARSQSSTAAALTSQVTRIQGQVEAMLESPGITGTSVLARPKRGKRDAPTSGGKDGSGAAQRAGTAHDDRDSNGGESNDDDAAVAAVSAAREAVARGFSQIRDELARESEATHGRMTQLVTMFGVLQEAMSTSNGASPSSKSSDGKTLSDAIGARIDEAVAKATDALAERFTAKLQQTIAACEIAAQKLTRAAEQRDAASSAAQRGSAPKGGSLLESIHSTLVNYLPLDLEQKLSFIESRLREMDAGGNGHARAAGGAAPAHLLAEWQQDIMARNHRIMEALDAIQQSLARGSGGGPAKIVSVDDGEVMKMLREIKGIAVKAAAASAGGPPGGKAGEDGAKMRREMEAQVKSLEEQNRALAAEGLAKITTGLAPFLENTDMGVLDQVRELASKYGAAFVFVTQLLGWITYFMIYAVLAYSGLDVAAVLRQWNMSESMVSLADTGGLAALAFALNRLLMPLRLAIAVAMMPSTAPPLNRMLEPLVKALGFGGAAPAVAAAAAPKAAAPAPAGKATGVSPATGAGGVTQRKAAAAADPSATPAVWFTDE</sequence>
<evidence type="ECO:0000313" key="5">
    <source>
        <dbReference type="Proteomes" id="UP001527925"/>
    </source>
</evidence>
<comment type="caution">
    <text evidence="4">The sequence shown here is derived from an EMBL/GenBank/DDBJ whole genome shotgun (WGS) entry which is preliminary data.</text>
</comment>
<evidence type="ECO:0000313" key="4">
    <source>
        <dbReference type="EMBL" id="KAL2913231.1"/>
    </source>
</evidence>
<keyword evidence="2" id="KW-1133">Transmembrane helix</keyword>
<dbReference type="PANTHER" id="PTHR21377">
    <property type="entry name" value="PROTEIN FAM210B, MITOCHONDRIAL"/>
    <property type="match status" value="1"/>
</dbReference>
<gene>
    <name evidence="4" type="ORF">HK105_207233</name>
</gene>
<dbReference type="SUPFAM" id="SSF50729">
    <property type="entry name" value="PH domain-like"/>
    <property type="match status" value="1"/>
</dbReference>
<dbReference type="PROSITE" id="PS50003">
    <property type="entry name" value="PH_DOMAIN"/>
    <property type="match status" value="1"/>
</dbReference>
<feature type="region of interest" description="Disordered" evidence="1">
    <location>
        <begin position="59"/>
        <end position="80"/>
    </location>
</feature>
<feature type="transmembrane region" description="Helical" evidence="2">
    <location>
        <begin position="1005"/>
        <end position="1028"/>
    </location>
</feature>
<protein>
    <recommendedName>
        <fullName evidence="3">PH domain-containing protein</fullName>
    </recommendedName>
</protein>
<feature type="region of interest" description="Disordered" evidence="1">
    <location>
        <begin position="504"/>
        <end position="527"/>
    </location>
</feature>
<dbReference type="InterPro" id="IPR045866">
    <property type="entry name" value="FAM210A/B-like"/>
</dbReference>
<proteinExistence type="predicted"/>
<feature type="region of interest" description="Disordered" evidence="1">
    <location>
        <begin position="1138"/>
        <end position="1158"/>
    </location>
</feature>
<keyword evidence="2" id="KW-0472">Membrane</keyword>
<feature type="domain" description="PH" evidence="3">
    <location>
        <begin position="121"/>
        <end position="238"/>
    </location>
</feature>
<feature type="compositionally biased region" description="Gly residues" evidence="1">
    <location>
        <begin position="513"/>
        <end position="526"/>
    </location>
</feature>
<evidence type="ECO:0000256" key="1">
    <source>
        <dbReference type="SAM" id="MobiDB-lite"/>
    </source>
</evidence>